<feature type="transmembrane region" description="Helical" evidence="5">
    <location>
        <begin position="146"/>
        <end position="167"/>
    </location>
</feature>
<sequence>MLGLEISSIPAILPTLEQRLSAEFRQLQWIMNAYTLAMTTCLMAMGALADRYGRKRVFVTGIAVFGLASLICGLAETVPILIAARFLQGASGAAMLSSQVAVLSHQFRDGAERGTAFGWWGIVFGIGLGFGPLIGGVTVAVASWEWVFLVHVGLALVTLTLARRGVVESSDPHAVRIDLPGMTTLSLAVFCLVYLIIQGQAPDTGHPVELILAGVGIASILAFVAVETRTRRPMFDFGAFRTRAFSGALLGSAGMNFSFWPFVIYLPIYFQSVLELTSVAAGLVLLAYTMPTLAVPPFAEGLLKRRGPGFVIPLGLFTIGTGFILMWLAATGSGAGWWVMLPGCLLAGTGLGLTNTPVTNTATAALPAERVGMASGMDMSARMISLALNIALMGFILLQGNRAALETSAALSDTAALDRIAEAIAAGNLSAAGADGIDLGAARQALTHGFGWVMLYGAACAWGLSALSLMVFGRNGHSSPADQNGEALCRAGVEGPDREFCVAASAGEGRVMQR</sequence>
<feature type="transmembrane region" description="Helical" evidence="5">
    <location>
        <begin position="179"/>
        <end position="197"/>
    </location>
</feature>
<reference evidence="7" key="1">
    <citation type="journal article" date="2021" name="PeerJ">
        <title>Extensive microbial diversity within the chicken gut microbiome revealed by metagenomics and culture.</title>
        <authorList>
            <person name="Gilroy R."/>
            <person name="Ravi A."/>
            <person name="Getino M."/>
            <person name="Pursley I."/>
            <person name="Horton D.L."/>
            <person name="Alikhan N.F."/>
            <person name="Baker D."/>
            <person name="Gharbi K."/>
            <person name="Hall N."/>
            <person name="Watson M."/>
            <person name="Adriaenssens E.M."/>
            <person name="Foster-Nyarko E."/>
            <person name="Jarju S."/>
            <person name="Secka A."/>
            <person name="Antonio M."/>
            <person name="Oren A."/>
            <person name="Chaudhuri R.R."/>
            <person name="La Ragione R."/>
            <person name="Hildebrand F."/>
            <person name="Pallen M.J."/>
        </authorList>
    </citation>
    <scope>NUCLEOTIDE SEQUENCE</scope>
    <source>
        <strain evidence="7">316</strain>
    </source>
</reference>
<evidence type="ECO:0000256" key="2">
    <source>
        <dbReference type="ARBA" id="ARBA00022692"/>
    </source>
</evidence>
<dbReference type="InterPro" id="IPR011701">
    <property type="entry name" value="MFS"/>
</dbReference>
<dbReference type="PANTHER" id="PTHR42718">
    <property type="entry name" value="MAJOR FACILITATOR SUPERFAMILY MULTIDRUG TRANSPORTER MFSC"/>
    <property type="match status" value="1"/>
</dbReference>
<dbReference type="Proteomes" id="UP000742631">
    <property type="component" value="Unassembled WGS sequence"/>
</dbReference>
<dbReference type="EMBL" id="DYYG01000065">
    <property type="protein sequence ID" value="HJE26079.1"/>
    <property type="molecule type" value="Genomic_DNA"/>
</dbReference>
<comment type="subcellular location">
    <subcellularLocation>
        <location evidence="1">Membrane</location>
        <topology evidence="1">Multi-pass membrane protein</topology>
    </subcellularLocation>
</comment>
<feature type="transmembrane region" description="Helical" evidence="5">
    <location>
        <begin position="29"/>
        <end position="49"/>
    </location>
</feature>
<reference evidence="7" key="2">
    <citation type="submission" date="2021-09" db="EMBL/GenBank/DDBJ databases">
        <authorList>
            <person name="Gilroy R."/>
        </authorList>
    </citation>
    <scope>NUCLEOTIDE SEQUENCE</scope>
    <source>
        <strain evidence="7">316</strain>
    </source>
</reference>
<dbReference type="Pfam" id="PF07690">
    <property type="entry name" value="MFS_1"/>
    <property type="match status" value="1"/>
</dbReference>
<dbReference type="PROSITE" id="PS00216">
    <property type="entry name" value="SUGAR_TRANSPORT_1"/>
    <property type="match status" value="1"/>
</dbReference>
<dbReference type="GO" id="GO:0016020">
    <property type="term" value="C:membrane"/>
    <property type="evidence" value="ECO:0007669"/>
    <property type="project" value="UniProtKB-SubCell"/>
</dbReference>
<feature type="transmembrane region" description="Helical" evidence="5">
    <location>
        <begin position="116"/>
        <end position="140"/>
    </location>
</feature>
<evidence type="ECO:0000259" key="6">
    <source>
        <dbReference type="PROSITE" id="PS50850"/>
    </source>
</evidence>
<dbReference type="PROSITE" id="PS50850">
    <property type="entry name" value="MFS"/>
    <property type="match status" value="1"/>
</dbReference>
<evidence type="ECO:0000256" key="3">
    <source>
        <dbReference type="ARBA" id="ARBA00022989"/>
    </source>
</evidence>
<dbReference type="AlphaFoldDB" id="A0A921JHH8"/>
<evidence type="ECO:0000256" key="5">
    <source>
        <dbReference type="SAM" id="Phobius"/>
    </source>
</evidence>
<dbReference type="InterPro" id="IPR005829">
    <property type="entry name" value="Sugar_transporter_CS"/>
</dbReference>
<feature type="transmembrane region" description="Helical" evidence="5">
    <location>
        <begin position="449"/>
        <end position="472"/>
    </location>
</feature>
<dbReference type="InterPro" id="IPR020846">
    <property type="entry name" value="MFS_dom"/>
</dbReference>
<keyword evidence="4 5" id="KW-0472">Membrane</keyword>
<protein>
    <submittedName>
        <fullName evidence="7">MFS transporter</fullName>
    </submittedName>
</protein>
<evidence type="ECO:0000313" key="8">
    <source>
        <dbReference type="Proteomes" id="UP000742631"/>
    </source>
</evidence>
<feature type="transmembrane region" description="Helical" evidence="5">
    <location>
        <begin position="336"/>
        <end position="358"/>
    </location>
</feature>
<dbReference type="SUPFAM" id="SSF103473">
    <property type="entry name" value="MFS general substrate transporter"/>
    <property type="match status" value="1"/>
</dbReference>
<accession>A0A921JHH8</accession>
<comment type="caution">
    <text evidence="7">The sequence shown here is derived from an EMBL/GenBank/DDBJ whole genome shotgun (WGS) entry which is preliminary data.</text>
</comment>
<feature type="transmembrane region" description="Helical" evidence="5">
    <location>
        <begin position="310"/>
        <end position="330"/>
    </location>
</feature>
<feature type="transmembrane region" description="Helical" evidence="5">
    <location>
        <begin position="276"/>
        <end position="298"/>
    </location>
</feature>
<feature type="transmembrane region" description="Helical" evidence="5">
    <location>
        <begin position="82"/>
        <end position="104"/>
    </location>
</feature>
<dbReference type="GO" id="GO:0022857">
    <property type="term" value="F:transmembrane transporter activity"/>
    <property type="evidence" value="ECO:0007669"/>
    <property type="project" value="InterPro"/>
</dbReference>
<organism evidence="7 8">
    <name type="scientific">Methylorubrum populi</name>
    <dbReference type="NCBI Taxonomy" id="223967"/>
    <lineage>
        <taxon>Bacteria</taxon>
        <taxon>Pseudomonadati</taxon>
        <taxon>Pseudomonadota</taxon>
        <taxon>Alphaproteobacteria</taxon>
        <taxon>Hyphomicrobiales</taxon>
        <taxon>Methylobacteriaceae</taxon>
        <taxon>Methylorubrum</taxon>
    </lineage>
</organism>
<feature type="transmembrane region" description="Helical" evidence="5">
    <location>
        <begin position="247"/>
        <end position="270"/>
    </location>
</feature>
<feature type="transmembrane region" description="Helical" evidence="5">
    <location>
        <begin position="56"/>
        <end position="76"/>
    </location>
</feature>
<evidence type="ECO:0000313" key="7">
    <source>
        <dbReference type="EMBL" id="HJE26079.1"/>
    </source>
</evidence>
<feature type="transmembrane region" description="Helical" evidence="5">
    <location>
        <begin position="209"/>
        <end position="226"/>
    </location>
</feature>
<evidence type="ECO:0000256" key="1">
    <source>
        <dbReference type="ARBA" id="ARBA00004141"/>
    </source>
</evidence>
<keyword evidence="3 5" id="KW-1133">Transmembrane helix</keyword>
<dbReference type="CDD" id="cd17321">
    <property type="entry name" value="MFS_MMR_MDR_like"/>
    <property type="match status" value="1"/>
</dbReference>
<name>A0A921JHH8_9HYPH</name>
<feature type="transmembrane region" description="Helical" evidence="5">
    <location>
        <begin position="379"/>
        <end position="398"/>
    </location>
</feature>
<dbReference type="Gene3D" id="1.20.1720.10">
    <property type="entry name" value="Multidrug resistance protein D"/>
    <property type="match status" value="1"/>
</dbReference>
<proteinExistence type="predicted"/>
<keyword evidence="2 5" id="KW-0812">Transmembrane</keyword>
<dbReference type="PANTHER" id="PTHR42718:SF49">
    <property type="entry name" value="EXPORT PROTEIN"/>
    <property type="match status" value="1"/>
</dbReference>
<dbReference type="Gene3D" id="1.20.1250.20">
    <property type="entry name" value="MFS general substrate transporter like domains"/>
    <property type="match status" value="1"/>
</dbReference>
<evidence type="ECO:0000256" key="4">
    <source>
        <dbReference type="ARBA" id="ARBA00023136"/>
    </source>
</evidence>
<gene>
    <name evidence="7" type="ORF">K8W01_20720</name>
</gene>
<dbReference type="PRINTS" id="PR01036">
    <property type="entry name" value="TCRTETB"/>
</dbReference>
<feature type="domain" description="Major facilitator superfamily (MFS) profile" evidence="6">
    <location>
        <begin position="1"/>
        <end position="475"/>
    </location>
</feature>
<dbReference type="InterPro" id="IPR036259">
    <property type="entry name" value="MFS_trans_sf"/>
</dbReference>